<keyword evidence="1" id="KW-1133">Transmembrane helix</keyword>
<dbReference type="EnsemblBacteria" id="BAC88082">
    <property type="protein sequence ID" value="BAC88082"/>
    <property type="gene ID" value="BAC88082"/>
</dbReference>
<dbReference type="HOGENOM" id="CLU_2935004_0_0_3"/>
<evidence type="ECO:0000313" key="2">
    <source>
        <dbReference type="EMBL" id="BAC88082.1"/>
    </source>
</evidence>
<reference evidence="2 3" key="1">
    <citation type="journal article" date="2003" name="DNA Res.">
        <title>Complete genome structure of Gloeobacter violaceus PCC 7421, a cyanobacterium that lacks thylakoids.</title>
        <authorList>
            <person name="Nakamura Y."/>
            <person name="Kaneko T."/>
            <person name="Sato S."/>
            <person name="Mimuro M."/>
            <person name="Miyashita H."/>
            <person name="Tsuchiya T."/>
            <person name="Sasamoto S."/>
            <person name="Watanabe A."/>
            <person name="Kawashima K."/>
            <person name="Kishida Y."/>
            <person name="Kiyokawa C."/>
            <person name="Kohara M."/>
            <person name="Matsumoto M."/>
            <person name="Matsuno A."/>
            <person name="Nakazaki N."/>
            <person name="Shimpo S."/>
            <person name="Takeuchi C."/>
            <person name="Yamada M."/>
            <person name="Tabata S."/>
        </authorList>
    </citation>
    <scope>NUCLEOTIDE SEQUENCE [LARGE SCALE GENOMIC DNA]</scope>
    <source>
        <strain evidence="3">ATCC 29082 / PCC 7421</strain>
    </source>
</reference>
<dbReference type="InParanoid" id="Q7NPB4"/>
<accession>Q7NPB4</accession>
<dbReference type="KEGG" id="gvi:gsl0141"/>
<dbReference type="Proteomes" id="UP000000557">
    <property type="component" value="Chromosome"/>
</dbReference>
<feature type="transmembrane region" description="Helical" evidence="1">
    <location>
        <begin position="14"/>
        <end position="37"/>
    </location>
</feature>
<protein>
    <submittedName>
        <fullName evidence="2">Gsl0141 protein</fullName>
    </submittedName>
</protein>
<sequence length="60" mass="6632">MCIMIINRRPNEAVLWLEFAIHIAVLLAVFFQMALALQAVQQLGAGEVYTLPPVLVRPAA</sequence>
<evidence type="ECO:0000256" key="1">
    <source>
        <dbReference type="SAM" id="Phobius"/>
    </source>
</evidence>
<keyword evidence="3" id="KW-1185">Reference proteome</keyword>
<keyword evidence="1" id="KW-0472">Membrane</keyword>
<proteinExistence type="predicted"/>
<name>Q7NPB4_GLOVI</name>
<evidence type="ECO:0000313" key="3">
    <source>
        <dbReference type="Proteomes" id="UP000000557"/>
    </source>
</evidence>
<gene>
    <name evidence="2" type="ordered locus">gsl0141</name>
</gene>
<dbReference type="EMBL" id="BA000045">
    <property type="protein sequence ID" value="BAC88082.1"/>
    <property type="molecule type" value="Genomic_DNA"/>
</dbReference>
<dbReference type="STRING" id="251221.gene:10757610"/>
<organism evidence="2 3">
    <name type="scientific">Gloeobacter violaceus (strain ATCC 29082 / PCC 7421)</name>
    <dbReference type="NCBI Taxonomy" id="251221"/>
    <lineage>
        <taxon>Bacteria</taxon>
        <taxon>Bacillati</taxon>
        <taxon>Cyanobacteriota</taxon>
        <taxon>Cyanophyceae</taxon>
        <taxon>Gloeobacterales</taxon>
        <taxon>Gloeobacteraceae</taxon>
        <taxon>Gloeobacter</taxon>
    </lineage>
</organism>
<dbReference type="AlphaFoldDB" id="Q7NPB4"/>
<keyword evidence="1" id="KW-0812">Transmembrane</keyword>
<reference evidence="2 3" key="2">
    <citation type="journal article" date="2003" name="DNA Res.">
        <title>Complete genome structure of Gloeobacter violaceus PCC 7421, a cyanobacterium that lacks thylakoids (supplement).</title>
        <authorList>
            <person name="Nakamura Y."/>
            <person name="Kaneko T."/>
            <person name="Sato S."/>
            <person name="Mimuro M."/>
            <person name="Miyashita H."/>
            <person name="Tsuchiya T."/>
            <person name="Sasamoto S."/>
            <person name="Watanabe A."/>
            <person name="Kawashima K."/>
            <person name="Kishida Y."/>
            <person name="Kiyokawa C."/>
            <person name="Kohara M."/>
            <person name="Matsumoto M."/>
            <person name="Matsuno A."/>
            <person name="Nakazaki N."/>
            <person name="Shimpo S."/>
            <person name="Takeuchi C."/>
            <person name="Yamada M."/>
            <person name="Tabata S."/>
        </authorList>
    </citation>
    <scope>NUCLEOTIDE SEQUENCE [LARGE SCALE GENOMIC DNA]</scope>
    <source>
        <strain evidence="3">ATCC 29082 / PCC 7421</strain>
    </source>
</reference>